<proteinExistence type="predicted"/>
<gene>
    <name evidence="1" type="ORF">HPBE_LOCUS19405</name>
</gene>
<dbReference type="AlphaFoldDB" id="A0A183GBD9"/>
<name>A0A183GBD9_HELPZ</name>
<evidence type="ECO:0000313" key="2">
    <source>
        <dbReference type="Proteomes" id="UP000050761"/>
    </source>
</evidence>
<evidence type="ECO:0000313" key="3">
    <source>
        <dbReference type="WBParaSite" id="HPBE_0001940601-mRNA-1"/>
    </source>
</evidence>
<dbReference type="EMBL" id="UZAH01031333">
    <property type="protein sequence ID" value="VDP15005.1"/>
    <property type="molecule type" value="Genomic_DNA"/>
</dbReference>
<accession>A0A183GBD9</accession>
<organism evidence="2 3">
    <name type="scientific">Heligmosomoides polygyrus</name>
    <name type="common">Parasitic roundworm</name>
    <dbReference type="NCBI Taxonomy" id="6339"/>
    <lineage>
        <taxon>Eukaryota</taxon>
        <taxon>Metazoa</taxon>
        <taxon>Ecdysozoa</taxon>
        <taxon>Nematoda</taxon>
        <taxon>Chromadorea</taxon>
        <taxon>Rhabditida</taxon>
        <taxon>Rhabditina</taxon>
        <taxon>Rhabditomorpha</taxon>
        <taxon>Strongyloidea</taxon>
        <taxon>Heligmosomidae</taxon>
        <taxon>Heligmosomoides</taxon>
    </lineage>
</organism>
<keyword evidence="2" id="KW-1185">Reference proteome</keyword>
<reference evidence="1 2" key="1">
    <citation type="submission" date="2018-11" db="EMBL/GenBank/DDBJ databases">
        <authorList>
            <consortium name="Pathogen Informatics"/>
        </authorList>
    </citation>
    <scope>NUCLEOTIDE SEQUENCE [LARGE SCALE GENOMIC DNA]</scope>
</reference>
<sequence>MTWANDETMTEVMSTGCLLYQPVAAQIVRLVSGYRTTDQIFAFASNHVLSVQSDLQPMLVVHPNLLNAYFTHGKMPAGIEPGQAIR</sequence>
<accession>A0A3P8C9S8</accession>
<reference evidence="3" key="2">
    <citation type="submission" date="2019-09" db="UniProtKB">
        <authorList>
            <consortium name="WormBaseParasite"/>
        </authorList>
    </citation>
    <scope>IDENTIFICATION</scope>
</reference>
<protein>
    <submittedName>
        <fullName evidence="3">Hint domain-containing protein</fullName>
    </submittedName>
</protein>
<dbReference type="Proteomes" id="UP000050761">
    <property type="component" value="Unassembled WGS sequence"/>
</dbReference>
<dbReference type="WBParaSite" id="HPBE_0001940601-mRNA-1">
    <property type="protein sequence ID" value="HPBE_0001940601-mRNA-1"/>
    <property type="gene ID" value="HPBE_0001940601"/>
</dbReference>
<evidence type="ECO:0000313" key="1">
    <source>
        <dbReference type="EMBL" id="VDP15005.1"/>
    </source>
</evidence>